<dbReference type="InterPro" id="IPR007251">
    <property type="entry name" value="Iron_permease_Fet4"/>
</dbReference>
<keyword evidence="1" id="KW-1133">Transmembrane helix</keyword>
<feature type="transmembrane region" description="Helical" evidence="1">
    <location>
        <begin position="441"/>
        <end position="460"/>
    </location>
</feature>
<accession>A0A7D9CWC9</accession>
<evidence type="ECO:0000313" key="5">
    <source>
        <dbReference type="Proteomes" id="UP000568158"/>
    </source>
</evidence>
<sequence length="522" mass="59597">MGSTRDWIKRSFVPRQATAFSIQSTVVQPSSTLLSPISREVSGISEKEKDEFSEYEIDQFQIKEEDDLLNHSYIDVMLKIFVRWAGSITVFCIASLILILWIVIGIVYKAPETWQIIMQDGQSIQCYIWDTLLMRQQLDDSDRFLAFYGRLKSRFSMHKQLLTEFHRSQKKVHIRSTETPTVDLAEENWFDRQATLFSKILGSAPAIILYWIGVFVWVGCGALKLKTDSDPPYTGRYSGSNPEYVSWSDVWQMYINTAVAVVLLISSVVLQNVRARNNKFVRNELNKVSLLDSKIEGTSRYLTGNMEPNKEVEVLPCKRKGFEKVISFYAAIIGSGIGLAISVLVFIVWLAIGHLMQWDSNWWLIIGTYTGLVGYVDGFTLREIFRAITAYDEAKFDELLDDSQELLTILGIDYQLQRPSTKFNIQQRISVYVSNACSSKYSVMASIFTVVALLVIASGLKWSVTGQLICNSPTMIIEGFCLLILIQAHVWADYQRRFTVRQLAISRTLIARFLDLEVSARR</sequence>
<dbReference type="AlphaFoldDB" id="A0A7D9CWC9"/>
<dbReference type="Proteomes" id="UP000478008">
    <property type="component" value="Unassembled WGS sequence"/>
</dbReference>
<evidence type="ECO:0000313" key="2">
    <source>
        <dbReference type="EMBL" id="KAF6015970.1"/>
    </source>
</evidence>
<proteinExistence type="predicted"/>
<evidence type="ECO:0000256" key="1">
    <source>
        <dbReference type="SAM" id="Phobius"/>
    </source>
</evidence>
<evidence type="ECO:0000313" key="3">
    <source>
        <dbReference type="EMBL" id="VUG17036.1"/>
    </source>
</evidence>
<feature type="transmembrane region" description="Helical" evidence="1">
    <location>
        <begin position="200"/>
        <end position="219"/>
    </location>
</feature>
<organism evidence="3 4">
    <name type="scientific">Dekkera bruxellensis</name>
    <name type="common">Brettanomyces custersii</name>
    <dbReference type="NCBI Taxonomy" id="5007"/>
    <lineage>
        <taxon>Eukaryota</taxon>
        <taxon>Fungi</taxon>
        <taxon>Dikarya</taxon>
        <taxon>Ascomycota</taxon>
        <taxon>Saccharomycotina</taxon>
        <taxon>Pichiomycetes</taxon>
        <taxon>Pichiales</taxon>
        <taxon>Pichiaceae</taxon>
        <taxon>Brettanomyces</taxon>
    </lineage>
</organism>
<feature type="transmembrane region" description="Helical" evidence="1">
    <location>
        <begin position="328"/>
        <end position="350"/>
    </location>
</feature>
<evidence type="ECO:0000313" key="4">
    <source>
        <dbReference type="Proteomes" id="UP000478008"/>
    </source>
</evidence>
<dbReference type="EMBL" id="JABCYN010000005">
    <property type="protein sequence ID" value="KAF6015970.1"/>
    <property type="molecule type" value="Genomic_DNA"/>
</dbReference>
<keyword evidence="4" id="KW-1185">Reference proteome</keyword>
<protein>
    <submittedName>
        <fullName evidence="3">DEBR0S1_31736g1_1</fullName>
    </submittedName>
</protein>
<gene>
    <name evidence="3" type="primary">FET4</name>
    <name evidence="3" type="ORF">DEBR0S1_31736G</name>
    <name evidence="2" type="ORF">HII12_000533</name>
</gene>
<feature type="transmembrane region" description="Helical" evidence="1">
    <location>
        <begin position="251"/>
        <end position="270"/>
    </location>
</feature>
<dbReference type="Pfam" id="PF04120">
    <property type="entry name" value="Iron_permease"/>
    <property type="match status" value="1"/>
</dbReference>
<feature type="transmembrane region" description="Helical" evidence="1">
    <location>
        <begin position="84"/>
        <end position="108"/>
    </location>
</feature>
<feature type="transmembrane region" description="Helical" evidence="1">
    <location>
        <begin position="472"/>
        <end position="492"/>
    </location>
</feature>
<name>A0A7D9CWC9_DEKBR</name>
<keyword evidence="1" id="KW-0812">Transmembrane</keyword>
<feature type="transmembrane region" description="Helical" evidence="1">
    <location>
        <begin position="362"/>
        <end position="381"/>
    </location>
</feature>
<reference evidence="2 5" key="2">
    <citation type="journal article" date="2020" name="Appl. Microbiol. Biotechnol.">
        <title>Targeted gene deletion in Brettanomyces bruxellensis with an expression-free CRISPR-Cas9 system.</title>
        <authorList>
            <person name="Varela C."/>
            <person name="Bartel C."/>
            <person name="Onetto C."/>
            <person name="Borneman A."/>
        </authorList>
    </citation>
    <scope>NUCLEOTIDE SEQUENCE [LARGE SCALE GENOMIC DNA]</scope>
    <source>
        <strain evidence="2 5">AWRI1613</strain>
    </source>
</reference>
<dbReference type="EMBL" id="CABFWN010000001">
    <property type="protein sequence ID" value="VUG17036.1"/>
    <property type="molecule type" value="Genomic_DNA"/>
</dbReference>
<keyword evidence="1" id="KW-0472">Membrane</keyword>
<reference evidence="3 4" key="1">
    <citation type="submission" date="2019-07" db="EMBL/GenBank/DDBJ databases">
        <authorList>
            <person name="Friedrich A."/>
            <person name="Schacherer J."/>
        </authorList>
    </citation>
    <scope>NUCLEOTIDE SEQUENCE [LARGE SCALE GENOMIC DNA]</scope>
</reference>
<dbReference type="GO" id="GO:0055085">
    <property type="term" value="P:transmembrane transport"/>
    <property type="evidence" value="ECO:0007669"/>
    <property type="project" value="InterPro"/>
</dbReference>
<dbReference type="Proteomes" id="UP000568158">
    <property type="component" value="Unassembled WGS sequence"/>
</dbReference>